<dbReference type="VEuPathDB" id="VectorBase:HLOH_045986"/>
<protein>
    <recommendedName>
        <fullName evidence="3">Mediator of RNA polymerase II transcription subunit 13</fullName>
    </recommendedName>
</protein>
<evidence type="ECO:0000256" key="6">
    <source>
        <dbReference type="ARBA" id="ARBA00023163"/>
    </source>
</evidence>
<reference evidence="8 9" key="1">
    <citation type="journal article" date="2020" name="Cell">
        <title>Large-Scale Comparative Analyses of Tick Genomes Elucidate Their Genetic Diversity and Vector Capacities.</title>
        <authorList>
            <consortium name="Tick Genome and Microbiome Consortium (TIGMIC)"/>
            <person name="Jia N."/>
            <person name="Wang J."/>
            <person name="Shi W."/>
            <person name="Du L."/>
            <person name="Sun Y."/>
            <person name="Zhan W."/>
            <person name="Jiang J.F."/>
            <person name="Wang Q."/>
            <person name="Zhang B."/>
            <person name="Ji P."/>
            <person name="Bell-Sakyi L."/>
            <person name="Cui X.M."/>
            <person name="Yuan T.T."/>
            <person name="Jiang B.G."/>
            <person name="Yang W.F."/>
            <person name="Lam T.T."/>
            <person name="Chang Q.C."/>
            <person name="Ding S.J."/>
            <person name="Wang X.J."/>
            <person name="Zhu J.G."/>
            <person name="Ruan X.D."/>
            <person name="Zhao L."/>
            <person name="Wei J.T."/>
            <person name="Ye R.Z."/>
            <person name="Que T.C."/>
            <person name="Du C.H."/>
            <person name="Zhou Y.H."/>
            <person name="Cheng J.X."/>
            <person name="Dai P.F."/>
            <person name="Guo W.B."/>
            <person name="Han X.H."/>
            <person name="Huang E.J."/>
            <person name="Li L.F."/>
            <person name="Wei W."/>
            <person name="Gao Y.C."/>
            <person name="Liu J.Z."/>
            <person name="Shao H.Z."/>
            <person name="Wang X."/>
            <person name="Wang C.C."/>
            <person name="Yang T.C."/>
            <person name="Huo Q.B."/>
            <person name="Li W."/>
            <person name="Chen H.Y."/>
            <person name="Chen S.E."/>
            <person name="Zhou L.G."/>
            <person name="Ni X.B."/>
            <person name="Tian J.H."/>
            <person name="Sheng Y."/>
            <person name="Liu T."/>
            <person name="Pan Y.S."/>
            <person name="Xia L.Y."/>
            <person name="Li J."/>
            <person name="Zhao F."/>
            <person name="Cao W.C."/>
        </authorList>
    </citation>
    <scope>NUCLEOTIDE SEQUENCE [LARGE SCALE GENOMIC DNA]</scope>
    <source>
        <strain evidence="8">HaeL-2018</strain>
    </source>
</reference>
<dbReference type="PANTHER" id="PTHR48249:SF3">
    <property type="entry name" value="MEDIATOR OF RNA POLYMERASE II TRANSCRIPTION SUBUNIT 13"/>
    <property type="match status" value="1"/>
</dbReference>
<sequence length="159" mass="17929">MPPLLERIFYKSCASKISLANHLGFLEWECLRTVKPGGVHLTDRDACCPLSQADLCGLKWRRLSTEHSSSSVGSGGGVEPLSEPVLWSFAKCLAADLLCVWRRVARPEQPHRRELWLFWYGEEPDLNGLVSPELTGQSLHMPEKKTISFRVKAVLRIET</sequence>
<evidence type="ECO:0000256" key="5">
    <source>
        <dbReference type="ARBA" id="ARBA00023015"/>
    </source>
</evidence>
<proteinExistence type="inferred from homology"/>
<dbReference type="AlphaFoldDB" id="A0A9J6GQW9"/>
<dbReference type="PANTHER" id="PTHR48249">
    <property type="entry name" value="MEDIATOR OF RNA POLYMERASE II TRANSCRIPTION SUBUNIT 13"/>
    <property type="match status" value="1"/>
</dbReference>
<evidence type="ECO:0000256" key="7">
    <source>
        <dbReference type="ARBA" id="ARBA00023242"/>
    </source>
</evidence>
<evidence type="ECO:0000256" key="4">
    <source>
        <dbReference type="ARBA" id="ARBA00022491"/>
    </source>
</evidence>
<dbReference type="Proteomes" id="UP000821853">
    <property type="component" value="Unassembled WGS sequence"/>
</dbReference>
<keyword evidence="6" id="KW-0804">Transcription</keyword>
<comment type="subcellular location">
    <subcellularLocation>
        <location evidence="1">Nucleus</location>
    </subcellularLocation>
</comment>
<organism evidence="8 9">
    <name type="scientific">Haemaphysalis longicornis</name>
    <name type="common">Bush tick</name>
    <dbReference type="NCBI Taxonomy" id="44386"/>
    <lineage>
        <taxon>Eukaryota</taxon>
        <taxon>Metazoa</taxon>
        <taxon>Ecdysozoa</taxon>
        <taxon>Arthropoda</taxon>
        <taxon>Chelicerata</taxon>
        <taxon>Arachnida</taxon>
        <taxon>Acari</taxon>
        <taxon>Parasitiformes</taxon>
        <taxon>Ixodida</taxon>
        <taxon>Ixodoidea</taxon>
        <taxon>Ixodidae</taxon>
        <taxon>Haemaphysalinae</taxon>
        <taxon>Haemaphysalis</taxon>
    </lineage>
</organism>
<keyword evidence="9" id="KW-1185">Reference proteome</keyword>
<dbReference type="InterPro" id="IPR051139">
    <property type="entry name" value="Mediator_complx_sub13"/>
</dbReference>
<keyword evidence="4" id="KW-0678">Repressor</keyword>
<evidence type="ECO:0000256" key="2">
    <source>
        <dbReference type="ARBA" id="ARBA00009354"/>
    </source>
</evidence>
<dbReference type="GO" id="GO:0003713">
    <property type="term" value="F:transcription coactivator activity"/>
    <property type="evidence" value="ECO:0007669"/>
    <property type="project" value="TreeGrafter"/>
</dbReference>
<evidence type="ECO:0000313" key="8">
    <source>
        <dbReference type="EMBL" id="KAH9376628.1"/>
    </source>
</evidence>
<dbReference type="GO" id="GO:0045944">
    <property type="term" value="P:positive regulation of transcription by RNA polymerase II"/>
    <property type="evidence" value="ECO:0007669"/>
    <property type="project" value="TreeGrafter"/>
</dbReference>
<keyword evidence="7" id="KW-0539">Nucleus</keyword>
<accession>A0A9J6GQW9</accession>
<name>A0A9J6GQW9_HAELO</name>
<comment type="caution">
    <text evidence="8">The sequence shown here is derived from an EMBL/GenBank/DDBJ whole genome shotgun (WGS) entry which is preliminary data.</text>
</comment>
<evidence type="ECO:0000256" key="3">
    <source>
        <dbReference type="ARBA" id="ARBA00019618"/>
    </source>
</evidence>
<evidence type="ECO:0000313" key="9">
    <source>
        <dbReference type="Proteomes" id="UP000821853"/>
    </source>
</evidence>
<dbReference type="GO" id="GO:0016592">
    <property type="term" value="C:mediator complex"/>
    <property type="evidence" value="ECO:0007669"/>
    <property type="project" value="TreeGrafter"/>
</dbReference>
<dbReference type="EMBL" id="JABSTR010000008">
    <property type="protein sequence ID" value="KAH9376628.1"/>
    <property type="molecule type" value="Genomic_DNA"/>
</dbReference>
<keyword evidence="5" id="KW-0805">Transcription regulation</keyword>
<dbReference type="OrthoDB" id="103819at2759"/>
<evidence type="ECO:0000256" key="1">
    <source>
        <dbReference type="ARBA" id="ARBA00004123"/>
    </source>
</evidence>
<gene>
    <name evidence="8" type="ORF">HPB48_005839</name>
</gene>
<comment type="similarity">
    <text evidence="2">Belongs to the Mediator complex subunit 13 family.</text>
</comment>